<dbReference type="AlphaFoldDB" id="A0A0G3EVZ8"/>
<feature type="transmembrane region" description="Helical" evidence="6">
    <location>
        <begin position="79"/>
        <end position="102"/>
    </location>
</feature>
<protein>
    <recommendedName>
        <fullName evidence="9">Cytochrome c oxidase assembly protein</fullName>
    </recommendedName>
</protein>
<feature type="transmembrane region" description="Helical" evidence="6">
    <location>
        <begin position="42"/>
        <end position="59"/>
    </location>
</feature>
<keyword evidence="3 6" id="KW-0812">Transmembrane</keyword>
<accession>A0A0G3EVZ8</accession>
<dbReference type="EMBL" id="CP011568">
    <property type="protein sequence ID" value="AKJ68881.1"/>
    <property type="molecule type" value="Genomic_DNA"/>
</dbReference>
<organism evidence="7 8">
    <name type="scientific">Pandoraea thiooxydans</name>
    <dbReference type="NCBI Taxonomy" id="445709"/>
    <lineage>
        <taxon>Bacteria</taxon>
        <taxon>Pseudomonadati</taxon>
        <taxon>Pseudomonadota</taxon>
        <taxon>Betaproteobacteria</taxon>
        <taxon>Burkholderiales</taxon>
        <taxon>Burkholderiaceae</taxon>
        <taxon>Pandoraea</taxon>
    </lineage>
</organism>
<evidence type="ECO:0000313" key="7">
    <source>
        <dbReference type="EMBL" id="AKJ68881.1"/>
    </source>
</evidence>
<comment type="subcellular location">
    <subcellularLocation>
        <location evidence="1">Cell membrane</location>
        <topology evidence="1">Multi-pass membrane protein</topology>
    </subcellularLocation>
</comment>
<name>A0A0G3EVZ8_9BURK</name>
<dbReference type="GO" id="GO:0005886">
    <property type="term" value="C:plasma membrane"/>
    <property type="evidence" value="ECO:0007669"/>
    <property type="project" value="UniProtKB-SubCell"/>
</dbReference>
<evidence type="ECO:0000313" key="8">
    <source>
        <dbReference type="Proteomes" id="UP000036700"/>
    </source>
</evidence>
<evidence type="ECO:0008006" key="9">
    <source>
        <dbReference type="Google" id="ProtNLM"/>
    </source>
</evidence>
<evidence type="ECO:0000256" key="6">
    <source>
        <dbReference type="SAM" id="Phobius"/>
    </source>
</evidence>
<evidence type="ECO:0000256" key="5">
    <source>
        <dbReference type="ARBA" id="ARBA00023136"/>
    </source>
</evidence>
<feature type="transmembrane region" description="Helical" evidence="6">
    <location>
        <begin position="187"/>
        <end position="210"/>
    </location>
</feature>
<evidence type="ECO:0000256" key="2">
    <source>
        <dbReference type="ARBA" id="ARBA00022475"/>
    </source>
</evidence>
<feature type="transmembrane region" description="Helical" evidence="6">
    <location>
        <begin position="12"/>
        <end position="30"/>
    </location>
</feature>
<gene>
    <name evidence="7" type="ORF">ABW99_12330</name>
</gene>
<evidence type="ECO:0000256" key="1">
    <source>
        <dbReference type="ARBA" id="ARBA00004651"/>
    </source>
</evidence>
<dbReference type="Pfam" id="PF09678">
    <property type="entry name" value="Caa3_CtaG"/>
    <property type="match status" value="1"/>
</dbReference>
<sequence length="284" mass="32195">MSLLGWLVPWEPSPTVVLSIATSALLYLRGCRVRRTSVARQIAFWSGLALLYAALHTRLDYYAEHAFFVHRIQHLMLHHLGPFLIVLSYPGTTLYAGVPLAWRRRWLRPTLDWAPVRKTLDVLLHPAVAAFLFVGLIYFWLIPAVHFDAMLDVRLYRIMNWGMALDGLMFWWLVLDHRPAPPARLAPGVRILLTIGVIPPQIILGAVIGLSSRDFYTVYSVCGRAFTNISPIMDQHLGGLILWIPGSMMSVIGALVALRHWMRNDSRRGKRAPRTAARRVAHGK</sequence>
<keyword evidence="8" id="KW-1185">Reference proteome</keyword>
<feature type="transmembrane region" description="Helical" evidence="6">
    <location>
        <begin position="155"/>
        <end position="175"/>
    </location>
</feature>
<proteinExistence type="predicted"/>
<dbReference type="Proteomes" id="UP000036700">
    <property type="component" value="Chromosome"/>
</dbReference>
<reference evidence="8" key="1">
    <citation type="submission" date="2015-06" db="EMBL/GenBank/DDBJ databases">
        <authorList>
            <person name="Lim Y.L."/>
            <person name="Ee R."/>
            <person name="Yong D."/>
            <person name="How K.Y."/>
            <person name="Yin W.F."/>
            <person name="Chan K.G."/>
        </authorList>
    </citation>
    <scope>NUCLEOTIDE SEQUENCE [LARGE SCALE GENOMIC DNA]</scope>
    <source>
        <strain evidence="8">DSM 25325</strain>
    </source>
</reference>
<evidence type="ECO:0000256" key="3">
    <source>
        <dbReference type="ARBA" id="ARBA00022692"/>
    </source>
</evidence>
<dbReference type="OrthoDB" id="9808789at2"/>
<keyword evidence="2" id="KW-1003">Cell membrane</keyword>
<feature type="transmembrane region" description="Helical" evidence="6">
    <location>
        <begin position="122"/>
        <end position="143"/>
    </location>
</feature>
<evidence type="ECO:0000256" key="4">
    <source>
        <dbReference type="ARBA" id="ARBA00022989"/>
    </source>
</evidence>
<dbReference type="PATRIC" id="fig|445709.3.peg.2622"/>
<dbReference type="RefSeq" id="WP_047214778.1">
    <property type="nucleotide sequence ID" value="NZ_CP011568.3"/>
</dbReference>
<dbReference type="KEGG" id="ptx:ABW99_12330"/>
<keyword evidence="5 6" id="KW-0472">Membrane</keyword>
<dbReference type="STRING" id="445709.ABW99_12330"/>
<dbReference type="InterPro" id="IPR019108">
    <property type="entry name" value="Caa3_assmbl_CtaG-rel"/>
</dbReference>
<feature type="transmembrane region" description="Helical" evidence="6">
    <location>
        <begin position="240"/>
        <end position="261"/>
    </location>
</feature>
<keyword evidence="4 6" id="KW-1133">Transmembrane helix</keyword>